<keyword evidence="3" id="KW-1185">Reference proteome</keyword>
<evidence type="ECO:0000313" key="2">
    <source>
        <dbReference type="EMBL" id="MCO5725319.1"/>
    </source>
</evidence>
<evidence type="ECO:0000256" key="1">
    <source>
        <dbReference type="SAM" id="Phobius"/>
    </source>
</evidence>
<reference evidence="2 3" key="1">
    <citation type="submission" date="2022-06" db="EMBL/GenBank/DDBJ databases">
        <authorList>
            <person name="Xuan X."/>
        </authorList>
    </citation>
    <scope>NUCLEOTIDE SEQUENCE [LARGE SCALE GENOMIC DNA]</scope>
    <source>
        <strain evidence="2 3">2V75</strain>
    </source>
</reference>
<name>A0ABT1AZG6_9FLAO</name>
<dbReference type="EMBL" id="JAMXIB010000008">
    <property type="protein sequence ID" value="MCO5725319.1"/>
    <property type="molecule type" value="Genomic_DNA"/>
</dbReference>
<keyword evidence="1" id="KW-0472">Membrane</keyword>
<dbReference type="RefSeq" id="WP_252741692.1">
    <property type="nucleotide sequence ID" value="NZ_JAMXIB010000008.1"/>
</dbReference>
<dbReference type="Pfam" id="PF13858">
    <property type="entry name" value="DUF4199"/>
    <property type="match status" value="1"/>
</dbReference>
<feature type="transmembrane region" description="Helical" evidence="1">
    <location>
        <begin position="75"/>
        <end position="96"/>
    </location>
</feature>
<proteinExistence type="predicted"/>
<keyword evidence="1" id="KW-0812">Transmembrane</keyword>
<sequence>MESTAPKTGKFSLNYGLILGGLGVVFGIMLFISDAHTSQSPVNSIVSIAMMIGVIFWGIISFRKANEGFLTVGQALKLGAGIALIAGVLTILWTLVLTNVLDPDFPSKVMDARLAEAASDPNLTPEIIQQQKEMGLKFWWVGYPVILIVNILLGLLIGLVGGLIFKKARPEY</sequence>
<accession>A0ABT1AZG6</accession>
<feature type="transmembrane region" description="Helical" evidence="1">
    <location>
        <begin position="44"/>
        <end position="63"/>
    </location>
</feature>
<evidence type="ECO:0000313" key="3">
    <source>
        <dbReference type="Proteomes" id="UP001206312"/>
    </source>
</evidence>
<protein>
    <submittedName>
        <fullName evidence="2">DUF4199 domain-containing protein</fullName>
    </submittedName>
</protein>
<comment type="caution">
    <text evidence="2">The sequence shown here is derived from an EMBL/GenBank/DDBJ whole genome shotgun (WGS) entry which is preliminary data.</text>
</comment>
<gene>
    <name evidence="2" type="ORF">NG653_10660</name>
</gene>
<dbReference type="Proteomes" id="UP001206312">
    <property type="component" value="Unassembled WGS sequence"/>
</dbReference>
<organism evidence="2 3">
    <name type="scientific">Robiginitalea marina</name>
    <dbReference type="NCBI Taxonomy" id="2954105"/>
    <lineage>
        <taxon>Bacteria</taxon>
        <taxon>Pseudomonadati</taxon>
        <taxon>Bacteroidota</taxon>
        <taxon>Flavobacteriia</taxon>
        <taxon>Flavobacteriales</taxon>
        <taxon>Flavobacteriaceae</taxon>
        <taxon>Robiginitalea</taxon>
    </lineage>
</organism>
<feature type="transmembrane region" description="Helical" evidence="1">
    <location>
        <begin position="141"/>
        <end position="165"/>
    </location>
</feature>
<feature type="transmembrane region" description="Helical" evidence="1">
    <location>
        <begin position="12"/>
        <end position="32"/>
    </location>
</feature>
<keyword evidence="1" id="KW-1133">Transmembrane helix</keyword>
<dbReference type="InterPro" id="IPR025250">
    <property type="entry name" value="DUF4199"/>
</dbReference>